<dbReference type="Gene3D" id="2.60.210.10">
    <property type="entry name" value="Apoptosis, Tumor Necrosis Factor Receptor Associated Protein 2, Chain A"/>
    <property type="match status" value="1"/>
</dbReference>
<feature type="region of interest" description="Disordered" evidence="3">
    <location>
        <begin position="1"/>
        <end position="21"/>
    </location>
</feature>
<dbReference type="InterPro" id="IPR045005">
    <property type="entry name" value="BPM1-6"/>
</dbReference>
<dbReference type="Gene3D" id="1.25.40.420">
    <property type="match status" value="1"/>
</dbReference>
<feature type="compositionally biased region" description="Low complexity" evidence="3">
    <location>
        <begin position="10"/>
        <end position="21"/>
    </location>
</feature>
<evidence type="ECO:0008006" key="8">
    <source>
        <dbReference type="Google" id="ProtNLM"/>
    </source>
</evidence>
<dbReference type="PANTHER" id="PTHR26379:SF498">
    <property type="entry name" value="OS10G0425700 PROTEIN"/>
    <property type="match status" value="1"/>
</dbReference>
<dbReference type="GO" id="GO:0016567">
    <property type="term" value="P:protein ubiquitination"/>
    <property type="evidence" value="ECO:0007669"/>
    <property type="project" value="InterPro"/>
</dbReference>
<dbReference type="InterPro" id="IPR056423">
    <property type="entry name" value="BACK_BPM_SPOP"/>
</dbReference>
<evidence type="ECO:0000256" key="1">
    <source>
        <dbReference type="ARBA" id="ARBA00004906"/>
    </source>
</evidence>
<dbReference type="Pfam" id="PF00651">
    <property type="entry name" value="BTB"/>
    <property type="match status" value="1"/>
</dbReference>
<dbReference type="InterPro" id="IPR011333">
    <property type="entry name" value="SKP1/BTB/POZ_sf"/>
</dbReference>
<sequence>MRPPVRAKPTTTSPTATAAAHDAATSSASNIVAGGAMRRYHAASMKINIANYSLAKAHVPNSKRIDTPTIRARGHTCWHVGVFLNGRDAEDADYVSFLYLDGVAPAAEEKTVYAQAVFSLLDIEGNPVPSYTNTTVLVNFSEEWMWGYKQFIKRETLENRQYLKDDCFSVRIHVFVMKADGKVPPSNLHQHFGDLLLSKVGADVKFQVGEKEFDARRLVLAARSPVFKAELFGRMRESTNKSAIKIDDMEEEVFEAMLTFIYTDALPETKQLDEVTMIQHLFVAADRYDLERLKLICERSLYKHIETGSVADILVLAEQHCCHQLKEACLEFLRTSSSLDEVMETDGFGYILNNCPGLVKELLSKRFPCKLG</sequence>
<dbReference type="PROSITE" id="PS50097">
    <property type="entry name" value="BTB"/>
    <property type="match status" value="1"/>
</dbReference>
<evidence type="ECO:0000256" key="2">
    <source>
        <dbReference type="ARBA" id="ARBA00010846"/>
    </source>
</evidence>
<dbReference type="SMART" id="SM00225">
    <property type="entry name" value="BTB"/>
    <property type="match status" value="1"/>
</dbReference>
<evidence type="ECO:0000313" key="7">
    <source>
        <dbReference type="Proteomes" id="UP000032180"/>
    </source>
</evidence>
<accession>A0A0D9VRM6</accession>
<feature type="domain" description="BTB" evidence="4">
    <location>
        <begin position="202"/>
        <end position="270"/>
    </location>
</feature>
<dbReference type="CDD" id="cd18280">
    <property type="entry name" value="BTB_POZ_BPM_plant"/>
    <property type="match status" value="1"/>
</dbReference>
<dbReference type="SUPFAM" id="SSF49599">
    <property type="entry name" value="TRAF domain-like"/>
    <property type="match status" value="1"/>
</dbReference>
<comment type="pathway">
    <text evidence="1">Protein modification; protein ubiquitination.</text>
</comment>
<dbReference type="Gene3D" id="3.30.710.10">
    <property type="entry name" value="Potassium Channel Kv1.1, Chain A"/>
    <property type="match status" value="1"/>
</dbReference>
<dbReference type="STRING" id="77586.A0A0D9VRM6"/>
<dbReference type="Gramene" id="LPERR03G08690.1">
    <property type="protein sequence ID" value="LPERR03G08690.1"/>
    <property type="gene ID" value="LPERR03G08690"/>
</dbReference>
<evidence type="ECO:0000256" key="3">
    <source>
        <dbReference type="SAM" id="MobiDB-lite"/>
    </source>
</evidence>
<evidence type="ECO:0000259" key="5">
    <source>
        <dbReference type="PROSITE" id="PS50144"/>
    </source>
</evidence>
<dbReference type="EnsemblPlants" id="LPERR03G08690.1">
    <property type="protein sequence ID" value="LPERR03G08690.1"/>
    <property type="gene ID" value="LPERR03G08690"/>
</dbReference>
<reference evidence="7" key="2">
    <citation type="submission" date="2013-12" db="EMBL/GenBank/DDBJ databases">
        <authorList>
            <person name="Yu Y."/>
            <person name="Lee S."/>
            <person name="de Baynast K."/>
            <person name="Wissotski M."/>
            <person name="Liu L."/>
            <person name="Talag J."/>
            <person name="Goicoechea J."/>
            <person name="Angelova A."/>
            <person name="Jetty R."/>
            <person name="Kudrna D."/>
            <person name="Golser W."/>
            <person name="Rivera L."/>
            <person name="Zhang J."/>
            <person name="Wing R."/>
        </authorList>
    </citation>
    <scope>NUCLEOTIDE SEQUENCE</scope>
</reference>
<reference evidence="6" key="3">
    <citation type="submission" date="2015-04" db="UniProtKB">
        <authorList>
            <consortium name="EnsemblPlants"/>
        </authorList>
    </citation>
    <scope>IDENTIFICATION</scope>
</reference>
<dbReference type="PANTHER" id="PTHR26379">
    <property type="entry name" value="BTB/POZ AND MATH DOMAIN-CONTAINING PROTEIN 1"/>
    <property type="match status" value="1"/>
</dbReference>
<dbReference type="eggNOG" id="KOG1987">
    <property type="taxonomic scope" value="Eukaryota"/>
</dbReference>
<dbReference type="CDD" id="cd00121">
    <property type="entry name" value="MATH"/>
    <property type="match status" value="1"/>
</dbReference>
<organism evidence="6 7">
    <name type="scientific">Leersia perrieri</name>
    <dbReference type="NCBI Taxonomy" id="77586"/>
    <lineage>
        <taxon>Eukaryota</taxon>
        <taxon>Viridiplantae</taxon>
        <taxon>Streptophyta</taxon>
        <taxon>Embryophyta</taxon>
        <taxon>Tracheophyta</taxon>
        <taxon>Spermatophyta</taxon>
        <taxon>Magnoliopsida</taxon>
        <taxon>Liliopsida</taxon>
        <taxon>Poales</taxon>
        <taxon>Poaceae</taxon>
        <taxon>BOP clade</taxon>
        <taxon>Oryzoideae</taxon>
        <taxon>Oryzeae</taxon>
        <taxon>Oryzinae</taxon>
        <taxon>Leersia</taxon>
    </lineage>
</organism>
<dbReference type="Pfam" id="PF22486">
    <property type="entry name" value="MATH_2"/>
    <property type="match status" value="1"/>
</dbReference>
<keyword evidence="7" id="KW-1185">Reference proteome</keyword>
<proteinExistence type="inferred from homology"/>
<dbReference type="InterPro" id="IPR002083">
    <property type="entry name" value="MATH/TRAF_dom"/>
</dbReference>
<dbReference type="InterPro" id="IPR000210">
    <property type="entry name" value="BTB/POZ_dom"/>
</dbReference>
<dbReference type="Proteomes" id="UP000032180">
    <property type="component" value="Chromosome 3"/>
</dbReference>
<dbReference type="PROSITE" id="PS50144">
    <property type="entry name" value="MATH"/>
    <property type="match status" value="1"/>
</dbReference>
<dbReference type="AlphaFoldDB" id="A0A0D9VRM6"/>
<dbReference type="SUPFAM" id="SSF54695">
    <property type="entry name" value="POZ domain"/>
    <property type="match status" value="1"/>
</dbReference>
<evidence type="ECO:0000313" key="6">
    <source>
        <dbReference type="EnsemblPlants" id="LPERR03G08690.1"/>
    </source>
</evidence>
<protein>
    <recommendedName>
        <fullName evidence="8">BTB domain-containing protein</fullName>
    </recommendedName>
</protein>
<dbReference type="Pfam" id="PF24570">
    <property type="entry name" value="BACK_BPM_SPOP"/>
    <property type="match status" value="1"/>
</dbReference>
<evidence type="ECO:0000259" key="4">
    <source>
        <dbReference type="PROSITE" id="PS50097"/>
    </source>
</evidence>
<comment type="similarity">
    <text evidence="2">Belongs to the Tdpoz family.</text>
</comment>
<dbReference type="InterPro" id="IPR008974">
    <property type="entry name" value="TRAF-like"/>
</dbReference>
<name>A0A0D9VRM6_9ORYZ</name>
<dbReference type="HOGENOM" id="CLU_004253_2_0_1"/>
<reference evidence="6 7" key="1">
    <citation type="submission" date="2012-08" db="EMBL/GenBank/DDBJ databases">
        <title>Oryza genome evolution.</title>
        <authorList>
            <person name="Wing R.A."/>
        </authorList>
    </citation>
    <scope>NUCLEOTIDE SEQUENCE</scope>
</reference>
<feature type="domain" description="MATH" evidence="5">
    <location>
        <begin position="42"/>
        <end position="174"/>
    </location>
</feature>